<dbReference type="EMBL" id="CM042031">
    <property type="protein sequence ID" value="KAI3783378.1"/>
    <property type="molecule type" value="Genomic_DNA"/>
</dbReference>
<gene>
    <name evidence="1" type="ORF">L1987_42457</name>
</gene>
<dbReference type="Proteomes" id="UP001056120">
    <property type="component" value="Linkage Group LG14"/>
</dbReference>
<protein>
    <submittedName>
        <fullName evidence="1">Uncharacterized protein</fullName>
    </submittedName>
</protein>
<organism evidence="1 2">
    <name type="scientific">Smallanthus sonchifolius</name>
    <dbReference type="NCBI Taxonomy" id="185202"/>
    <lineage>
        <taxon>Eukaryota</taxon>
        <taxon>Viridiplantae</taxon>
        <taxon>Streptophyta</taxon>
        <taxon>Embryophyta</taxon>
        <taxon>Tracheophyta</taxon>
        <taxon>Spermatophyta</taxon>
        <taxon>Magnoliopsida</taxon>
        <taxon>eudicotyledons</taxon>
        <taxon>Gunneridae</taxon>
        <taxon>Pentapetalae</taxon>
        <taxon>asterids</taxon>
        <taxon>campanulids</taxon>
        <taxon>Asterales</taxon>
        <taxon>Asteraceae</taxon>
        <taxon>Asteroideae</taxon>
        <taxon>Heliantheae alliance</taxon>
        <taxon>Millerieae</taxon>
        <taxon>Smallanthus</taxon>
    </lineage>
</organism>
<sequence>MHARSPLPALTAAQSQLETEQAKPRKKKKSFPPVLDDEMIEMLSDVAACIVSQLKTQVMNLKDQFTTQDKEIAKLKKTVAVVIEKEKEEEKEEEEKVEETEQEEDKDVDKKGKNDEGSSGPVLVDYGDNNGETEGDKDDVLEGYVAGLGSKPVYTTSDGKLVDDSEDEIVHEPIDVSYHEHPIGDTPFEGSVQD</sequence>
<keyword evidence="2" id="KW-1185">Reference proteome</keyword>
<reference evidence="1 2" key="2">
    <citation type="journal article" date="2022" name="Mol. Ecol. Resour.">
        <title>The genomes of chicory, endive, great burdock and yacon provide insights into Asteraceae paleo-polyploidization history and plant inulin production.</title>
        <authorList>
            <person name="Fan W."/>
            <person name="Wang S."/>
            <person name="Wang H."/>
            <person name="Wang A."/>
            <person name="Jiang F."/>
            <person name="Liu H."/>
            <person name="Zhao H."/>
            <person name="Xu D."/>
            <person name="Zhang Y."/>
        </authorList>
    </citation>
    <scope>NUCLEOTIDE SEQUENCE [LARGE SCALE GENOMIC DNA]</scope>
    <source>
        <strain evidence="2">cv. Yunnan</strain>
        <tissue evidence="1">Leaves</tissue>
    </source>
</reference>
<comment type="caution">
    <text evidence="1">The sequence shown here is derived from an EMBL/GenBank/DDBJ whole genome shotgun (WGS) entry which is preliminary data.</text>
</comment>
<proteinExistence type="predicted"/>
<reference evidence="2" key="1">
    <citation type="journal article" date="2022" name="Mol. Ecol. Resour.">
        <title>The genomes of chicory, endive, great burdock and yacon provide insights into Asteraceae palaeo-polyploidization history and plant inulin production.</title>
        <authorList>
            <person name="Fan W."/>
            <person name="Wang S."/>
            <person name="Wang H."/>
            <person name="Wang A."/>
            <person name="Jiang F."/>
            <person name="Liu H."/>
            <person name="Zhao H."/>
            <person name="Xu D."/>
            <person name="Zhang Y."/>
        </authorList>
    </citation>
    <scope>NUCLEOTIDE SEQUENCE [LARGE SCALE GENOMIC DNA]</scope>
    <source>
        <strain evidence="2">cv. Yunnan</strain>
    </source>
</reference>
<evidence type="ECO:0000313" key="1">
    <source>
        <dbReference type="EMBL" id="KAI3783378.1"/>
    </source>
</evidence>
<name>A0ACB9GK03_9ASTR</name>
<evidence type="ECO:0000313" key="2">
    <source>
        <dbReference type="Proteomes" id="UP001056120"/>
    </source>
</evidence>
<accession>A0ACB9GK03</accession>